<dbReference type="Proteomes" id="UP000076738">
    <property type="component" value="Unassembled WGS sequence"/>
</dbReference>
<evidence type="ECO:0000256" key="1">
    <source>
        <dbReference type="ARBA" id="ARBA00022679"/>
    </source>
</evidence>
<evidence type="ECO:0000313" key="6">
    <source>
        <dbReference type="EMBL" id="KZO99639.1"/>
    </source>
</evidence>
<dbReference type="Gene3D" id="3.40.50.11350">
    <property type="match status" value="1"/>
</dbReference>
<sequence>MESKTHSTQSSWSARPPPGSPAPPYVPLSPFSSPGSTSPVSPSAPFPLPLPLPTAWQSLSRYVRKRRAGLLPLLAGVLLVAVSFLFLTIVRTECKPVIQVVQQGGVRSDAKFSVRNWVLGAPKTRLTENLKPDVKYISTFVSSGWTNDVMTYGNMLYLALLTQRVPILGPFVPSHLQASAGYIPFGDVFDIPRMARDMNWPLLEWSDVKDADRGVQEEVGCWSAWMGTSRTITEPKSSWVTSVFGLDVSYTAVPYDRKMYPENDQEPHLLHGKLMELGFPTGRQKALSQSTPRATSQGNALEPSDQLLCFDQMYAVSVDTPWEWFTDSSPVWRFVGKHMRWNPNAEALAQAYLAQHWGLAKGEPIPPYISVHIRRGDFGDKCKYLGKNGTGCLPTTNQLKRRVGEVQTQLLEKGISTDKVLITSDEKDPAWWEEIQQAGYTWIDHVAAQTDTRYGEWYSPLLDAIFHSSGAGFVGTDSSTMSMLAARRVAEWNDGPSAFLQWINVPEEEL</sequence>
<keyword evidence="3" id="KW-0119">Carbohydrate metabolism</keyword>
<keyword evidence="5" id="KW-0812">Transmembrane</keyword>
<dbReference type="GO" id="GO:0006004">
    <property type="term" value="P:fucose metabolic process"/>
    <property type="evidence" value="ECO:0007669"/>
    <property type="project" value="UniProtKB-KW"/>
</dbReference>
<feature type="compositionally biased region" description="Pro residues" evidence="4">
    <location>
        <begin position="15"/>
        <end position="27"/>
    </location>
</feature>
<feature type="transmembrane region" description="Helical" evidence="5">
    <location>
        <begin position="70"/>
        <end position="90"/>
    </location>
</feature>
<proteinExistence type="predicted"/>
<evidence type="ECO:0000256" key="5">
    <source>
        <dbReference type="SAM" id="Phobius"/>
    </source>
</evidence>
<dbReference type="Pfam" id="PF10250">
    <property type="entry name" value="O-FucT"/>
    <property type="match status" value="1"/>
</dbReference>
<keyword evidence="1" id="KW-0808">Transferase</keyword>
<dbReference type="OrthoDB" id="423313at2759"/>
<dbReference type="InterPro" id="IPR019378">
    <property type="entry name" value="GDP-Fuc_O-FucTrfase"/>
</dbReference>
<protein>
    <submittedName>
        <fullName evidence="6">Uncharacterized protein</fullName>
    </submittedName>
</protein>
<organism evidence="6 7">
    <name type="scientific">Calocera viscosa (strain TUFC12733)</name>
    <dbReference type="NCBI Taxonomy" id="1330018"/>
    <lineage>
        <taxon>Eukaryota</taxon>
        <taxon>Fungi</taxon>
        <taxon>Dikarya</taxon>
        <taxon>Basidiomycota</taxon>
        <taxon>Agaricomycotina</taxon>
        <taxon>Dacrymycetes</taxon>
        <taxon>Dacrymycetales</taxon>
        <taxon>Dacrymycetaceae</taxon>
        <taxon>Calocera</taxon>
    </lineage>
</organism>
<evidence type="ECO:0000313" key="7">
    <source>
        <dbReference type="Proteomes" id="UP000076738"/>
    </source>
</evidence>
<evidence type="ECO:0000256" key="2">
    <source>
        <dbReference type="ARBA" id="ARBA00023253"/>
    </source>
</evidence>
<dbReference type="STRING" id="1330018.A0A167QCU3"/>
<keyword evidence="5" id="KW-0472">Membrane</keyword>
<feature type="region of interest" description="Disordered" evidence="4">
    <location>
        <begin position="1"/>
        <end position="33"/>
    </location>
</feature>
<keyword evidence="2" id="KW-0294">Fucose metabolism</keyword>
<reference evidence="6 7" key="1">
    <citation type="journal article" date="2016" name="Mol. Biol. Evol.">
        <title>Comparative Genomics of Early-Diverging Mushroom-Forming Fungi Provides Insights into the Origins of Lignocellulose Decay Capabilities.</title>
        <authorList>
            <person name="Nagy L.G."/>
            <person name="Riley R."/>
            <person name="Tritt A."/>
            <person name="Adam C."/>
            <person name="Daum C."/>
            <person name="Floudas D."/>
            <person name="Sun H."/>
            <person name="Yadav J.S."/>
            <person name="Pangilinan J."/>
            <person name="Larsson K.H."/>
            <person name="Matsuura K."/>
            <person name="Barry K."/>
            <person name="Labutti K."/>
            <person name="Kuo R."/>
            <person name="Ohm R.A."/>
            <person name="Bhattacharya S.S."/>
            <person name="Shirouzu T."/>
            <person name="Yoshinaga Y."/>
            <person name="Martin F.M."/>
            <person name="Grigoriev I.V."/>
            <person name="Hibbett D.S."/>
        </authorList>
    </citation>
    <scope>NUCLEOTIDE SEQUENCE [LARGE SCALE GENOMIC DNA]</scope>
    <source>
        <strain evidence="6 7">TUFC12733</strain>
    </source>
</reference>
<dbReference type="CDD" id="cd11296">
    <property type="entry name" value="O-FucT_like"/>
    <property type="match status" value="1"/>
</dbReference>
<gene>
    <name evidence="6" type="ORF">CALVIDRAFT_354484</name>
</gene>
<name>A0A167QCU3_CALVF</name>
<keyword evidence="5" id="KW-1133">Transmembrane helix</keyword>
<evidence type="ECO:0000256" key="3">
    <source>
        <dbReference type="ARBA" id="ARBA00023277"/>
    </source>
</evidence>
<keyword evidence="7" id="KW-1185">Reference proteome</keyword>
<dbReference type="AlphaFoldDB" id="A0A167QCU3"/>
<evidence type="ECO:0000256" key="4">
    <source>
        <dbReference type="SAM" id="MobiDB-lite"/>
    </source>
</evidence>
<dbReference type="EMBL" id="KV417271">
    <property type="protein sequence ID" value="KZO99639.1"/>
    <property type="molecule type" value="Genomic_DNA"/>
</dbReference>
<dbReference type="GO" id="GO:0016740">
    <property type="term" value="F:transferase activity"/>
    <property type="evidence" value="ECO:0007669"/>
    <property type="project" value="UniProtKB-KW"/>
</dbReference>
<accession>A0A167QCU3</accession>